<dbReference type="InterPro" id="IPR034660">
    <property type="entry name" value="DinB/YfiT-like"/>
</dbReference>
<dbReference type="Gene3D" id="1.20.120.450">
    <property type="entry name" value="dinb family like domain"/>
    <property type="match status" value="1"/>
</dbReference>
<gene>
    <name evidence="1" type="ORF">KDK_35360</name>
</gene>
<evidence type="ECO:0008006" key="3">
    <source>
        <dbReference type="Google" id="ProtNLM"/>
    </source>
</evidence>
<dbReference type="EMBL" id="BIFS01000001">
    <property type="protein sequence ID" value="GCE19736.1"/>
    <property type="molecule type" value="Genomic_DNA"/>
</dbReference>
<evidence type="ECO:0000313" key="2">
    <source>
        <dbReference type="Proteomes" id="UP000287188"/>
    </source>
</evidence>
<dbReference type="OrthoDB" id="162566at2"/>
<accession>A0A402AKT2</accession>
<dbReference type="InterPro" id="IPR012550">
    <property type="entry name" value="DUF1706"/>
</dbReference>
<dbReference type="Proteomes" id="UP000287188">
    <property type="component" value="Unassembled WGS sequence"/>
</dbReference>
<dbReference type="RefSeq" id="WP_126551556.1">
    <property type="nucleotide sequence ID" value="NZ_BIFS01000001.1"/>
</dbReference>
<dbReference type="SUPFAM" id="SSF109854">
    <property type="entry name" value="DinB/YfiT-like putative metalloenzymes"/>
    <property type="match status" value="1"/>
</dbReference>
<evidence type="ECO:0000313" key="1">
    <source>
        <dbReference type="EMBL" id="GCE19736.1"/>
    </source>
</evidence>
<protein>
    <recommendedName>
        <fullName evidence="3">ClbS/DfsB family four-helix bundle protein</fullName>
    </recommendedName>
</protein>
<sequence>MTEQIAKTELLRRMQDGYEQFTALLATLSEEQLTTPHVNGKWSIKDNIAHLSAWQKRVIAVLAAIHNKETTLPNPTPGLSEDEINELYYQANKERSLSDIQNEFATVYQQIKGAVELLSEEELNMPLPQWKDQPVWPNIAGNTFEHYQEHTQIIQNWLASQQV</sequence>
<name>A0A402AKT2_9CHLR</name>
<keyword evidence="2" id="KW-1185">Reference proteome</keyword>
<reference evidence="2" key="1">
    <citation type="submission" date="2018-12" db="EMBL/GenBank/DDBJ databases">
        <title>Tengunoibacter tsumagoiensis gen. nov., sp. nov., Dictyobacter kobayashii sp. nov., D. alpinus sp. nov., and D. joshuensis sp. nov. and description of Dictyobacteraceae fam. nov. within the order Ktedonobacterales isolated from Tengu-no-mugimeshi.</title>
        <authorList>
            <person name="Wang C.M."/>
            <person name="Zheng Y."/>
            <person name="Sakai Y."/>
            <person name="Toyoda A."/>
            <person name="Minakuchi Y."/>
            <person name="Abe K."/>
            <person name="Yokota A."/>
            <person name="Yabe S."/>
        </authorList>
    </citation>
    <scope>NUCLEOTIDE SEQUENCE [LARGE SCALE GENOMIC DNA]</scope>
    <source>
        <strain evidence="2">Uno11</strain>
    </source>
</reference>
<dbReference type="Pfam" id="PF08020">
    <property type="entry name" value="DUF1706"/>
    <property type="match status" value="1"/>
</dbReference>
<proteinExistence type="predicted"/>
<comment type="caution">
    <text evidence="1">The sequence shown here is derived from an EMBL/GenBank/DDBJ whole genome shotgun (WGS) entry which is preliminary data.</text>
</comment>
<organism evidence="1 2">
    <name type="scientific">Dictyobacter kobayashii</name>
    <dbReference type="NCBI Taxonomy" id="2014872"/>
    <lineage>
        <taxon>Bacteria</taxon>
        <taxon>Bacillati</taxon>
        <taxon>Chloroflexota</taxon>
        <taxon>Ktedonobacteria</taxon>
        <taxon>Ktedonobacterales</taxon>
        <taxon>Dictyobacteraceae</taxon>
        <taxon>Dictyobacter</taxon>
    </lineage>
</organism>
<dbReference type="AlphaFoldDB" id="A0A402AKT2"/>